<organism evidence="3 4">
    <name type="scientific">Candidatus Wolfebacteria bacterium CG18_big_fil_WC_8_21_14_2_50_39_7</name>
    <dbReference type="NCBI Taxonomy" id="1975071"/>
    <lineage>
        <taxon>Bacteria</taxon>
        <taxon>Candidatus Wolfeibacteriota</taxon>
    </lineage>
</organism>
<dbReference type="AlphaFoldDB" id="A0A2H0ED49"/>
<proteinExistence type="predicted"/>
<evidence type="ECO:0000259" key="2">
    <source>
        <dbReference type="Pfam" id="PF01558"/>
    </source>
</evidence>
<dbReference type="Gene3D" id="3.40.920.10">
    <property type="entry name" value="Pyruvate-ferredoxin oxidoreductase, PFOR, domain III"/>
    <property type="match status" value="1"/>
</dbReference>
<dbReference type="InterPro" id="IPR052198">
    <property type="entry name" value="IorB_Oxidoreductase"/>
</dbReference>
<dbReference type="PANTHER" id="PTHR43854:SF1">
    <property type="entry name" value="INDOLEPYRUVATE OXIDOREDUCTASE SUBUNIT IORB"/>
    <property type="match status" value="1"/>
</dbReference>
<dbReference type="InterPro" id="IPR002869">
    <property type="entry name" value="Pyrv_flavodox_OxRed_cen"/>
</dbReference>
<keyword evidence="1" id="KW-0560">Oxidoreductase</keyword>
<dbReference type="SUPFAM" id="SSF53323">
    <property type="entry name" value="Pyruvate-ferredoxin oxidoreductase, PFOR, domain III"/>
    <property type="match status" value="1"/>
</dbReference>
<evidence type="ECO:0000256" key="1">
    <source>
        <dbReference type="ARBA" id="ARBA00023002"/>
    </source>
</evidence>
<evidence type="ECO:0000313" key="3">
    <source>
        <dbReference type="EMBL" id="PIP92346.1"/>
    </source>
</evidence>
<accession>A0A2H0ED49</accession>
<dbReference type="EMBL" id="PCTX01000010">
    <property type="protein sequence ID" value="PIP92346.1"/>
    <property type="molecule type" value="Genomic_DNA"/>
</dbReference>
<evidence type="ECO:0000313" key="4">
    <source>
        <dbReference type="Proteomes" id="UP000229241"/>
    </source>
</evidence>
<gene>
    <name evidence="3" type="ORF">COW77_00285</name>
</gene>
<dbReference type="InterPro" id="IPR019752">
    <property type="entry name" value="Pyrv/ketoisovalerate_OxRed_cat"/>
</dbReference>
<comment type="caution">
    <text evidence="3">The sequence shown here is derived from an EMBL/GenBank/DDBJ whole genome shotgun (WGS) entry which is preliminary data.</text>
</comment>
<dbReference type="Pfam" id="PF01558">
    <property type="entry name" value="POR"/>
    <property type="match status" value="1"/>
</dbReference>
<feature type="domain" description="Pyruvate/ketoisovalerate oxidoreductase catalytic" evidence="2">
    <location>
        <begin position="9"/>
        <end position="199"/>
    </location>
</feature>
<sequence>MNILITGVGGQGIITLKKVLSYASIKEGRFFRASEVHGLSQRGGSVSVHFRFGKKVNPVRNRERCLRSISNGVNSPLIGRAEADLIIGLDLLEAARAVDFASVNSIYLANDYFIPFFQLSAFTKEDFLKIVKPMTKNIFIVEATKICQEKLKSSVFESIFLLGFAFSKKLIPFKEQSLMFGVEKSVPVKFIKQNKEAFNLPRTFERYSRL</sequence>
<reference evidence="3 4" key="1">
    <citation type="submission" date="2017-09" db="EMBL/GenBank/DDBJ databases">
        <title>Depth-based differentiation of microbial function through sediment-hosted aquifers and enrichment of novel symbionts in the deep terrestrial subsurface.</title>
        <authorList>
            <person name="Probst A.J."/>
            <person name="Ladd B."/>
            <person name="Jarett J.K."/>
            <person name="Geller-Mcgrath D.E."/>
            <person name="Sieber C.M."/>
            <person name="Emerson J.B."/>
            <person name="Anantharaman K."/>
            <person name="Thomas B.C."/>
            <person name="Malmstrom R."/>
            <person name="Stieglmeier M."/>
            <person name="Klingl A."/>
            <person name="Woyke T."/>
            <person name="Ryan C.M."/>
            <person name="Banfield J.F."/>
        </authorList>
    </citation>
    <scope>NUCLEOTIDE SEQUENCE [LARGE SCALE GENOMIC DNA]</scope>
    <source>
        <strain evidence="3">CG18_big_fil_WC_8_21_14_2_50_39_7</strain>
    </source>
</reference>
<protein>
    <recommendedName>
        <fullName evidence="2">Pyruvate/ketoisovalerate oxidoreductase catalytic domain-containing protein</fullName>
    </recommendedName>
</protein>
<name>A0A2H0ED49_9BACT</name>
<dbReference type="GO" id="GO:0016903">
    <property type="term" value="F:oxidoreductase activity, acting on the aldehyde or oxo group of donors"/>
    <property type="evidence" value="ECO:0007669"/>
    <property type="project" value="InterPro"/>
</dbReference>
<dbReference type="Proteomes" id="UP000229241">
    <property type="component" value="Unassembled WGS sequence"/>
</dbReference>
<dbReference type="PANTHER" id="PTHR43854">
    <property type="entry name" value="INDOLEPYRUVATE OXIDOREDUCTASE SUBUNIT IORB"/>
    <property type="match status" value="1"/>
</dbReference>